<dbReference type="Pfam" id="PF00326">
    <property type="entry name" value="Peptidase_S9"/>
    <property type="match status" value="1"/>
</dbReference>
<feature type="domain" description="Peptidase S9 prolyl oligopeptidase catalytic" evidence="2">
    <location>
        <begin position="95"/>
        <end position="247"/>
    </location>
</feature>
<dbReference type="EMBL" id="CP013970">
    <property type="protein sequence ID" value="AXF78211.1"/>
    <property type="molecule type" value="Genomic_DNA"/>
</dbReference>
<dbReference type="Gene3D" id="3.40.50.1820">
    <property type="entry name" value="alpha/beta hydrolase"/>
    <property type="match status" value="1"/>
</dbReference>
<dbReference type="InterPro" id="IPR029058">
    <property type="entry name" value="AB_hydrolase_fold"/>
</dbReference>
<gene>
    <name evidence="3" type="ORF">AV903_22870</name>
</gene>
<dbReference type="Proteomes" id="UP000264980">
    <property type="component" value="Chromosome"/>
</dbReference>
<dbReference type="InterPro" id="IPR050261">
    <property type="entry name" value="FrsA_esterase"/>
</dbReference>
<accession>A0A345CXP4</accession>
<protein>
    <submittedName>
        <fullName evidence="3">Esterase</fullName>
    </submittedName>
</protein>
<sequence length="249" mass="27350">MIEVNKETFAGIECLHASPAGQRRSPLPTILFFHGFTSSKDVYSWAGVALALAGFRVILPDAELHGGRYDGDSENRLGNFWEILRRNIDEVPLLEAAIRQQGLVAQQRIALAGASMGGMTTLGAMVRHPHFSCAASLMGSGYFVSLCQTLFPPLAAGIPVQKAAFSRRTAMLADYDITERLEKMANRPLLLWHGDADELVPVSESQRLDQALRDAGLDENLQVVIEKGAEHRITPVALDTMVTFFQHHL</sequence>
<name>A0A345CXP4_9GAMM</name>
<evidence type="ECO:0000313" key="3">
    <source>
        <dbReference type="EMBL" id="AXF78211.1"/>
    </source>
</evidence>
<dbReference type="InterPro" id="IPR001375">
    <property type="entry name" value="Peptidase_S9_cat"/>
</dbReference>
<organism evidence="3 4">
    <name type="scientific">Erwinia tracheiphila</name>
    <dbReference type="NCBI Taxonomy" id="65700"/>
    <lineage>
        <taxon>Bacteria</taxon>
        <taxon>Pseudomonadati</taxon>
        <taxon>Pseudomonadota</taxon>
        <taxon>Gammaproteobacteria</taxon>
        <taxon>Enterobacterales</taxon>
        <taxon>Erwiniaceae</taxon>
        <taxon>Erwinia</taxon>
    </lineage>
</organism>
<dbReference type="PANTHER" id="PTHR22946:SF9">
    <property type="entry name" value="POLYKETIDE TRANSFERASE AF380"/>
    <property type="match status" value="1"/>
</dbReference>
<evidence type="ECO:0000313" key="4">
    <source>
        <dbReference type="Proteomes" id="UP000264980"/>
    </source>
</evidence>
<reference evidence="3 4" key="1">
    <citation type="submission" date="2016-01" db="EMBL/GenBank/DDBJ databases">
        <authorList>
            <person name="Oliw E.H."/>
        </authorList>
    </citation>
    <scope>NUCLEOTIDE SEQUENCE [LARGE SCALE GENOMIC DNA]</scope>
    <source>
        <strain evidence="3 4">MDcuke</strain>
    </source>
</reference>
<evidence type="ECO:0000256" key="1">
    <source>
        <dbReference type="ARBA" id="ARBA00022801"/>
    </source>
</evidence>
<dbReference type="PANTHER" id="PTHR22946">
    <property type="entry name" value="DIENELACTONE HYDROLASE DOMAIN-CONTAINING PROTEIN-RELATED"/>
    <property type="match status" value="1"/>
</dbReference>
<keyword evidence="1" id="KW-0378">Hydrolase</keyword>
<dbReference type="GO" id="GO:0006508">
    <property type="term" value="P:proteolysis"/>
    <property type="evidence" value="ECO:0007669"/>
    <property type="project" value="InterPro"/>
</dbReference>
<evidence type="ECO:0000259" key="2">
    <source>
        <dbReference type="Pfam" id="PF00326"/>
    </source>
</evidence>
<proteinExistence type="predicted"/>
<dbReference type="NCBIfam" id="NF007857">
    <property type="entry name" value="PRK10566.1"/>
    <property type="match status" value="1"/>
</dbReference>
<dbReference type="GO" id="GO:0052689">
    <property type="term" value="F:carboxylic ester hydrolase activity"/>
    <property type="evidence" value="ECO:0007669"/>
    <property type="project" value="UniProtKB-ARBA"/>
</dbReference>
<dbReference type="RefSeq" id="WP_233479304.1">
    <property type="nucleotide sequence ID" value="NZ_CP013970.1"/>
</dbReference>
<dbReference type="SUPFAM" id="SSF53474">
    <property type="entry name" value="alpha/beta-Hydrolases"/>
    <property type="match status" value="1"/>
</dbReference>
<dbReference type="AlphaFoldDB" id="A0A345CXP4"/>
<dbReference type="GO" id="GO:0008236">
    <property type="term" value="F:serine-type peptidase activity"/>
    <property type="evidence" value="ECO:0007669"/>
    <property type="project" value="InterPro"/>
</dbReference>